<sequence>MNSYIAIGASEGAELVYDGELGANDGGFFVTPKIFDGVASEMTIAREEIFGPVMAVIAVDDDEQAINVANDTDYGLQASVFTRDITRAHRIARRLEAGTVSVNCYSEGDNTTPFGGFKQSGFGGREKSIYAYDQYVEKKTVWIDLS</sequence>
<dbReference type="SUPFAM" id="SSF53720">
    <property type="entry name" value="ALDH-like"/>
    <property type="match status" value="1"/>
</dbReference>
<dbReference type="AlphaFoldDB" id="A0A6J5YIY0"/>
<accession>A0A6J5YIY0</accession>
<dbReference type="Gene3D" id="3.40.605.10">
    <property type="entry name" value="Aldehyde Dehydrogenase, Chain A, domain 1"/>
    <property type="match status" value="1"/>
</dbReference>
<dbReference type="InterPro" id="IPR016163">
    <property type="entry name" value="Ald_DH_C"/>
</dbReference>
<evidence type="ECO:0000313" key="2">
    <source>
        <dbReference type="EMBL" id="CAB4324421.1"/>
    </source>
</evidence>
<gene>
    <name evidence="2" type="ORF">UFOPK1392_02191</name>
</gene>
<dbReference type="EMBL" id="CAEMXZ010000145">
    <property type="protein sequence ID" value="CAB4324421.1"/>
    <property type="molecule type" value="Genomic_DNA"/>
</dbReference>
<dbReference type="InterPro" id="IPR016162">
    <property type="entry name" value="Ald_DH_N"/>
</dbReference>
<organism evidence="2">
    <name type="scientific">freshwater metagenome</name>
    <dbReference type="NCBI Taxonomy" id="449393"/>
    <lineage>
        <taxon>unclassified sequences</taxon>
        <taxon>metagenomes</taxon>
        <taxon>ecological metagenomes</taxon>
    </lineage>
</organism>
<dbReference type="Pfam" id="PF00171">
    <property type="entry name" value="Aldedh"/>
    <property type="match status" value="1"/>
</dbReference>
<dbReference type="GO" id="GO:0016620">
    <property type="term" value="F:oxidoreductase activity, acting on the aldehyde or oxo group of donors, NAD or NADP as acceptor"/>
    <property type="evidence" value="ECO:0007669"/>
    <property type="project" value="InterPro"/>
</dbReference>
<dbReference type="Gene3D" id="3.40.309.10">
    <property type="entry name" value="Aldehyde Dehydrogenase, Chain A, domain 2"/>
    <property type="match status" value="1"/>
</dbReference>
<dbReference type="InterPro" id="IPR016161">
    <property type="entry name" value="Ald_DH/histidinol_DH"/>
</dbReference>
<reference evidence="2" key="1">
    <citation type="submission" date="2020-05" db="EMBL/GenBank/DDBJ databases">
        <authorList>
            <person name="Chiriac C."/>
            <person name="Salcher M."/>
            <person name="Ghai R."/>
            <person name="Kavagutti S V."/>
        </authorList>
    </citation>
    <scope>NUCLEOTIDE SEQUENCE</scope>
</reference>
<dbReference type="PANTHER" id="PTHR11699">
    <property type="entry name" value="ALDEHYDE DEHYDROGENASE-RELATED"/>
    <property type="match status" value="1"/>
</dbReference>
<protein>
    <submittedName>
        <fullName evidence="2">Unannotated protein</fullName>
    </submittedName>
</protein>
<dbReference type="InterPro" id="IPR015590">
    <property type="entry name" value="Aldehyde_DH_dom"/>
</dbReference>
<name>A0A6J5YIY0_9ZZZZ</name>
<feature type="domain" description="Aldehyde dehydrogenase" evidence="1">
    <location>
        <begin position="2"/>
        <end position="141"/>
    </location>
</feature>
<evidence type="ECO:0000259" key="1">
    <source>
        <dbReference type="Pfam" id="PF00171"/>
    </source>
</evidence>
<proteinExistence type="predicted"/>